<sequence>MVPPTLAATQTTPAMVSAPRRCSGPTQSAARKIRQVSSSVATVMPEIGFDDEPISPVKRPDTVTNRNANRPINSAPRKPTGKNGDRLIAVITPSAPSSTVFIDSSRSVRITSVLPFPAPSEDRPARSDETIVGSERAMLMMPPAATAPAPM</sequence>
<comment type="caution">
    <text evidence="2">The sequence shown here is derived from an EMBL/GenBank/DDBJ whole genome shotgun (WGS) entry which is preliminary data.</text>
</comment>
<dbReference type="Proteomes" id="UP001150924">
    <property type="component" value="Unassembled WGS sequence"/>
</dbReference>
<dbReference type="AlphaFoldDB" id="A0A9X3EYQ0"/>
<reference evidence="2" key="1">
    <citation type="submission" date="2022-11" db="EMBL/GenBank/DDBJ databases">
        <title>Minimal conservation of predation-associated metabolite biosynthetic gene clusters underscores biosynthetic potential of Myxococcota including descriptions for ten novel species: Archangium lansinium sp. nov., Myxococcus landrumus sp. nov., Nannocystis bai.</title>
        <authorList>
            <person name="Ahearne A."/>
            <person name="Stevens C."/>
            <person name="Phillips K."/>
        </authorList>
    </citation>
    <scope>NUCLEOTIDE SEQUENCE</scope>
    <source>
        <strain evidence="2">Na p29</strain>
    </source>
</reference>
<keyword evidence="3" id="KW-1185">Reference proteome</keyword>
<evidence type="ECO:0000313" key="2">
    <source>
        <dbReference type="EMBL" id="MCY1012799.1"/>
    </source>
</evidence>
<gene>
    <name evidence="2" type="ORF">OV079_46150</name>
</gene>
<evidence type="ECO:0000256" key="1">
    <source>
        <dbReference type="SAM" id="MobiDB-lite"/>
    </source>
</evidence>
<accession>A0A9X3EYQ0</accession>
<feature type="compositionally biased region" description="Polar residues" evidence="1">
    <location>
        <begin position="62"/>
        <end position="72"/>
    </location>
</feature>
<evidence type="ECO:0000313" key="3">
    <source>
        <dbReference type="Proteomes" id="UP001150924"/>
    </source>
</evidence>
<proteinExistence type="predicted"/>
<dbReference type="EMBL" id="JAPNKE010000002">
    <property type="protein sequence ID" value="MCY1012799.1"/>
    <property type="molecule type" value="Genomic_DNA"/>
</dbReference>
<organism evidence="2 3">
    <name type="scientific">Nannocystis pusilla</name>
    <dbReference type="NCBI Taxonomy" id="889268"/>
    <lineage>
        <taxon>Bacteria</taxon>
        <taxon>Pseudomonadati</taxon>
        <taxon>Myxococcota</taxon>
        <taxon>Polyangia</taxon>
        <taxon>Nannocystales</taxon>
        <taxon>Nannocystaceae</taxon>
        <taxon>Nannocystis</taxon>
    </lineage>
</organism>
<feature type="compositionally biased region" description="Low complexity" evidence="1">
    <location>
        <begin position="1"/>
        <end position="14"/>
    </location>
</feature>
<feature type="region of interest" description="Disordered" evidence="1">
    <location>
        <begin position="1"/>
        <end position="84"/>
    </location>
</feature>
<protein>
    <submittedName>
        <fullName evidence="2">Uncharacterized protein</fullName>
    </submittedName>
</protein>
<feature type="compositionally biased region" description="Polar residues" evidence="1">
    <location>
        <begin position="24"/>
        <end position="41"/>
    </location>
</feature>
<name>A0A9X3EYQ0_9BACT</name>